<sequence length="300" mass="35125">MPRCARKKSLNSIFHVMVRSISDINLFKNNKDREKFLMILKKYQIQFNFKIYAYCLMSTHGHFIIDSNGADISKFMHGINQSYAQYYNKIYNRHGHVFQDRFKSLIVNNDKYLLTLSAYIHKNPKDILTYKNNIQNYRFSSLGIYLGIRKDNLDILDANFIMQQLSPDIIKARVRYINILKLPDNISIKENINFSHEKSEYRSELYLKSSTISPTTIINIVSSHLKTTPKEFLIKNNKTHTNTKAICVFLIRRFCNFTCKDICKYIGNLTQARVSTLCSVGIKLINDDQYKSIISHCKNL</sequence>
<dbReference type="SMART" id="SM01321">
    <property type="entry name" value="Y1_Tnp"/>
    <property type="match status" value="1"/>
</dbReference>
<comment type="caution">
    <text evidence="2">The sequence shown here is derived from an EMBL/GenBank/DDBJ whole genome shotgun (WGS) entry which is preliminary data.</text>
</comment>
<dbReference type="Pfam" id="PF01797">
    <property type="entry name" value="Y1_Tnp"/>
    <property type="match status" value="1"/>
</dbReference>
<dbReference type="Gene3D" id="3.30.70.1290">
    <property type="entry name" value="Transposase IS200-like"/>
    <property type="match status" value="1"/>
</dbReference>
<accession>A0ABU0JTY6</accession>
<dbReference type="Gene3D" id="1.10.1750.10">
    <property type="match status" value="1"/>
</dbReference>
<dbReference type="InterPro" id="IPR002686">
    <property type="entry name" value="Transposase_17"/>
</dbReference>
<evidence type="ECO:0000313" key="3">
    <source>
        <dbReference type="Proteomes" id="UP001224418"/>
    </source>
</evidence>
<keyword evidence="3" id="KW-1185">Reference proteome</keyword>
<proteinExistence type="predicted"/>
<dbReference type="InterPro" id="IPR010921">
    <property type="entry name" value="Trp_repressor/repl_initiator"/>
</dbReference>
<evidence type="ECO:0000259" key="1">
    <source>
        <dbReference type="SMART" id="SM01321"/>
    </source>
</evidence>
<dbReference type="InterPro" id="IPR036515">
    <property type="entry name" value="Transposase_17_sf"/>
</dbReference>
<dbReference type="PANTHER" id="PTHR34322">
    <property type="entry name" value="TRANSPOSASE, Y1_TNP DOMAIN-CONTAINING"/>
    <property type="match status" value="1"/>
</dbReference>
<dbReference type="PANTHER" id="PTHR34322:SF2">
    <property type="entry name" value="TRANSPOSASE IS200-LIKE DOMAIN-CONTAINING PROTEIN"/>
    <property type="match status" value="1"/>
</dbReference>
<gene>
    <name evidence="2" type="ORF">QOZ93_002305</name>
</gene>
<dbReference type="Proteomes" id="UP001224418">
    <property type="component" value="Unassembled WGS sequence"/>
</dbReference>
<evidence type="ECO:0000313" key="2">
    <source>
        <dbReference type="EMBL" id="MDQ0480557.1"/>
    </source>
</evidence>
<dbReference type="SUPFAM" id="SSF143422">
    <property type="entry name" value="Transposase IS200-like"/>
    <property type="match status" value="1"/>
</dbReference>
<organism evidence="2 3">
    <name type="scientific">Hathewaya limosa</name>
    <name type="common">Clostridium limosum</name>
    <dbReference type="NCBI Taxonomy" id="1536"/>
    <lineage>
        <taxon>Bacteria</taxon>
        <taxon>Bacillati</taxon>
        <taxon>Bacillota</taxon>
        <taxon>Clostridia</taxon>
        <taxon>Eubacteriales</taxon>
        <taxon>Clostridiaceae</taxon>
        <taxon>Hathewaya</taxon>
    </lineage>
</organism>
<feature type="domain" description="Transposase IS200-like" evidence="1">
    <location>
        <begin position="9"/>
        <end position="123"/>
    </location>
</feature>
<dbReference type="SUPFAM" id="SSF48295">
    <property type="entry name" value="TrpR-like"/>
    <property type="match status" value="1"/>
</dbReference>
<dbReference type="EMBL" id="JAUSWN010000022">
    <property type="protein sequence ID" value="MDQ0480557.1"/>
    <property type="molecule type" value="Genomic_DNA"/>
</dbReference>
<name>A0ABU0JTY6_HATLI</name>
<dbReference type="RefSeq" id="WP_307356605.1">
    <property type="nucleotide sequence ID" value="NZ_BAAACJ010000010.1"/>
</dbReference>
<reference evidence="2 3" key="1">
    <citation type="submission" date="2023-07" db="EMBL/GenBank/DDBJ databases">
        <title>Genomic Encyclopedia of Type Strains, Phase IV (KMG-IV): sequencing the most valuable type-strain genomes for metagenomic binning, comparative biology and taxonomic classification.</title>
        <authorList>
            <person name="Goeker M."/>
        </authorList>
    </citation>
    <scope>NUCLEOTIDE SEQUENCE [LARGE SCALE GENOMIC DNA]</scope>
    <source>
        <strain evidence="2 3">DSM 1400</strain>
    </source>
</reference>
<protein>
    <submittedName>
        <fullName evidence="2">REP element-mobilizing transposase RayT</fullName>
    </submittedName>
</protein>